<evidence type="ECO:0000256" key="3">
    <source>
        <dbReference type="ARBA" id="ARBA00022613"/>
    </source>
</evidence>
<keyword evidence="3" id="KW-0273">Eye lens protein</keyword>
<feature type="domain" description="Beta/gamma crystallin 'Greek key'" evidence="5">
    <location>
        <begin position="22"/>
        <end position="60"/>
    </location>
</feature>
<proteinExistence type="inferred from homology"/>
<evidence type="ECO:0000256" key="1">
    <source>
        <dbReference type="ARBA" id="ARBA00003689"/>
    </source>
</evidence>
<dbReference type="PANTHER" id="PTHR11818:SF129">
    <property type="entry name" value="CRYSTALLIN, GAMMA M6-RELATED"/>
    <property type="match status" value="1"/>
</dbReference>
<name>A0A8C5CUT5_GADMO</name>
<dbReference type="PRINTS" id="PR01367">
    <property type="entry name" value="BGCRYSTALLIN"/>
</dbReference>
<dbReference type="GO" id="GO:0002088">
    <property type="term" value="P:lens development in camera-type eye"/>
    <property type="evidence" value="ECO:0007669"/>
    <property type="project" value="TreeGrafter"/>
</dbReference>
<dbReference type="Proteomes" id="UP000694546">
    <property type="component" value="Chromosome 20"/>
</dbReference>
<accession>A0A8C5CUT5</accession>
<evidence type="ECO:0000259" key="5">
    <source>
        <dbReference type="PROSITE" id="PS50915"/>
    </source>
</evidence>
<reference evidence="6" key="1">
    <citation type="submission" date="2025-08" db="UniProtKB">
        <authorList>
            <consortium name="Ensembl"/>
        </authorList>
    </citation>
    <scope>IDENTIFICATION</scope>
</reference>
<protein>
    <submittedName>
        <fullName evidence="6">Gamma-crystallin M2-like</fullName>
    </submittedName>
</protein>
<dbReference type="FunFam" id="2.60.20.10:FF:000003">
    <property type="entry name" value="Crystallin gamma S"/>
    <property type="match status" value="1"/>
</dbReference>
<dbReference type="Pfam" id="PF00030">
    <property type="entry name" value="Crystall"/>
    <property type="match status" value="2"/>
</dbReference>
<keyword evidence="4" id="KW-0677">Repeat</keyword>
<dbReference type="InterPro" id="IPR001064">
    <property type="entry name" value="Beta/gamma_crystallin"/>
</dbReference>
<feature type="domain" description="Beta/gamma crystallin 'Greek key'" evidence="5">
    <location>
        <begin position="151"/>
        <end position="193"/>
    </location>
</feature>
<dbReference type="GeneTree" id="ENSGT00940000163322"/>
<dbReference type="InterPro" id="IPR011024">
    <property type="entry name" value="G_crystallin-like"/>
</dbReference>
<evidence type="ECO:0000256" key="4">
    <source>
        <dbReference type="ARBA" id="ARBA00022737"/>
    </source>
</evidence>
<dbReference type="PANTHER" id="PTHR11818">
    <property type="entry name" value="BETA/GAMMA CRYSTALLIN"/>
    <property type="match status" value="1"/>
</dbReference>
<dbReference type="FunFam" id="2.60.20.10:FF:000001">
    <property type="entry name" value="Crystallin gamma S"/>
    <property type="match status" value="1"/>
</dbReference>
<comment type="similarity">
    <text evidence="2">Belongs to the beta/gamma-crystallin family.</text>
</comment>
<comment type="function">
    <text evidence="1">Crystallins are the dominant structural components of the vertebrate eye lens.</text>
</comment>
<dbReference type="GO" id="GO:0005212">
    <property type="term" value="F:structural constituent of eye lens"/>
    <property type="evidence" value="ECO:0007669"/>
    <property type="project" value="UniProtKB-KW"/>
</dbReference>
<evidence type="ECO:0000313" key="6">
    <source>
        <dbReference type="Ensembl" id="ENSGMOP00000065106.1"/>
    </source>
</evidence>
<dbReference type="SMART" id="SM00247">
    <property type="entry name" value="XTALbg"/>
    <property type="match status" value="2"/>
</dbReference>
<dbReference type="InterPro" id="IPR050252">
    <property type="entry name" value="Beta/Gamma-Crystallin"/>
</dbReference>
<evidence type="ECO:0000256" key="2">
    <source>
        <dbReference type="ARBA" id="ARBA00009646"/>
    </source>
</evidence>
<gene>
    <name evidence="6" type="primary">LOC115532967</name>
</gene>
<reference evidence="6" key="2">
    <citation type="submission" date="2025-09" db="UniProtKB">
        <authorList>
            <consortium name="Ensembl"/>
        </authorList>
    </citation>
    <scope>IDENTIFICATION</scope>
</reference>
<keyword evidence="7" id="KW-1185">Reference proteome</keyword>
<dbReference type="SUPFAM" id="SSF49695">
    <property type="entry name" value="gamma-Crystallin-like"/>
    <property type="match status" value="1"/>
</dbReference>
<dbReference type="AlphaFoldDB" id="A0A8C5CUT5"/>
<organism evidence="6 7">
    <name type="scientific">Gadus morhua</name>
    <name type="common">Atlantic cod</name>
    <dbReference type="NCBI Taxonomy" id="8049"/>
    <lineage>
        <taxon>Eukaryota</taxon>
        <taxon>Metazoa</taxon>
        <taxon>Chordata</taxon>
        <taxon>Craniata</taxon>
        <taxon>Vertebrata</taxon>
        <taxon>Euteleostomi</taxon>
        <taxon>Actinopterygii</taxon>
        <taxon>Neopterygii</taxon>
        <taxon>Teleostei</taxon>
        <taxon>Neoteleostei</taxon>
        <taxon>Acanthomorphata</taxon>
        <taxon>Zeiogadaria</taxon>
        <taxon>Gadariae</taxon>
        <taxon>Gadiformes</taxon>
        <taxon>Gadoidei</taxon>
        <taxon>Gadidae</taxon>
        <taxon>Gadus</taxon>
    </lineage>
</organism>
<dbReference type="PROSITE" id="PS50915">
    <property type="entry name" value="CRYSTALLIN_BETA_GAMMA"/>
    <property type="match status" value="3"/>
</dbReference>
<sequence length="195" mass="22964">MYEIHFLIYEMLPIPLTRFLSLQIIFFEDRNFQGQCYECSSDCPDLSSFFSRCGSIRVEGGCWVLYERPNYVGYQYILSPGEYPDQQQWMSFNDNIKSCRSIKNVYGKSWKIKFYDEQDFEGQSAEWTEDCPSVSEAFKFSDFHSCVVTDGAWALYEQPNFKGQQYFLDRGEYHNYTDWGAPSPGVGSFRRITEF</sequence>
<dbReference type="OMA" id="AFKFREF"/>
<dbReference type="Ensembl" id="ENSGMOT00000064050.1">
    <property type="protein sequence ID" value="ENSGMOP00000065106.1"/>
    <property type="gene ID" value="ENSGMOG00000002924.2"/>
</dbReference>
<evidence type="ECO:0000313" key="7">
    <source>
        <dbReference type="Proteomes" id="UP000694546"/>
    </source>
</evidence>
<dbReference type="GO" id="GO:0007601">
    <property type="term" value="P:visual perception"/>
    <property type="evidence" value="ECO:0007669"/>
    <property type="project" value="TreeGrafter"/>
</dbReference>
<feature type="domain" description="Beta/gamma crystallin 'Greek key'" evidence="5">
    <location>
        <begin position="61"/>
        <end position="103"/>
    </location>
</feature>
<dbReference type="Gene3D" id="2.60.20.10">
    <property type="entry name" value="Crystallins"/>
    <property type="match status" value="2"/>
</dbReference>